<feature type="compositionally biased region" description="Basic and acidic residues" evidence="1">
    <location>
        <begin position="1"/>
        <end position="10"/>
    </location>
</feature>
<accession>A0A5N5CUK9</accession>
<evidence type="ECO:0000313" key="2">
    <source>
        <dbReference type="EMBL" id="KAB2569036.1"/>
    </source>
</evidence>
<protein>
    <submittedName>
        <fullName evidence="2">Uncharacterized protein</fullName>
    </submittedName>
</protein>
<organism evidence="2 3">
    <name type="scientific">Lasiodiplodia theobromae</name>
    <dbReference type="NCBI Taxonomy" id="45133"/>
    <lineage>
        <taxon>Eukaryota</taxon>
        <taxon>Fungi</taxon>
        <taxon>Dikarya</taxon>
        <taxon>Ascomycota</taxon>
        <taxon>Pezizomycotina</taxon>
        <taxon>Dothideomycetes</taxon>
        <taxon>Dothideomycetes incertae sedis</taxon>
        <taxon>Botryosphaeriales</taxon>
        <taxon>Botryosphaeriaceae</taxon>
        <taxon>Lasiodiplodia</taxon>
    </lineage>
</organism>
<evidence type="ECO:0000313" key="3">
    <source>
        <dbReference type="Proteomes" id="UP000325902"/>
    </source>
</evidence>
<name>A0A5N5CUK9_9PEZI</name>
<reference evidence="2 3" key="1">
    <citation type="journal article" date="2019" name="Sci. Rep.">
        <title>A multi-omics analysis of the grapevine pathogen Lasiodiplodia theobromae reveals that temperature affects the expression of virulence- and pathogenicity-related genes.</title>
        <authorList>
            <person name="Felix C."/>
            <person name="Meneses R."/>
            <person name="Goncalves M.F.M."/>
            <person name="Tilleman L."/>
            <person name="Duarte A.S."/>
            <person name="Jorrin-Novo J.V."/>
            <person name="Van de Peer Y."/>
            <person name="Deforce D."/>
            <person name="Van Nieuwerburgh F."/>
            <person name="Esteves A.C."/>
            <person name="Alves A."/>
        </authorList>
    </citation>
    <scope>NUCLEOTIDE SEQUENCE [LARGE SCALE GENOMIC DNA]</scope>
    <source>
        <strain evidence="2 3">LA-SOL3</strain>
    </source>
</reference>
<feature type="region of interest" description="Disordered" evidence="1">
    <location>
        <begin position="1"/>
        <end position="28"/>
    </location>
</feature>
<sequence length="242" mass="27192">MPGYEMDKRNPPQPDESTARFLGNDSTSTDPSIMPFNILGYEDSFFQAVVWGFEGTPIEELVGEENVPRVLEKAERTYRQIIAQNLNEYFRIPESTTSAGSSFNATITDSSELRLVQNAVSTRLLEGILLFMAICAGVSFFLERSTQILPKNPASIASAMSLFADSDFLQIVSQELSMPDGEKRLHDGILKESRFRLGWWDMGTARERFGIDIERPGESHLQIDDQENSISLLNIRRDDGAE</sequence>
<dbReference type="PANTHER" id="PTHR37544:SF1">
    <property type="entry name" value="PHOSPHORIBOSYLAMINOIMIDAZOLE-SUCCINOCARBOXAMIDE SYNTHASE"/>
    <property type="match status" value="1"/>
</dbReference>
<dbReference type="EMBL" id="VCHE01000235">
    <property type="protein sequence ID" value="KAB2569036.1"/>
    <property type="molecule type" value="Genomic_DNA"/>
</dbReference>
<gene>
    <name evidence="2" type="ORF">DBV05_g12288</name>
</gene>
<dbReference type="Proteomes" id="UP000325902">
    <property type="component" value="Unassembled WGS sequence"/>
</dbReference>
<keyword evidence="3" id="KW-1185">Reference proteome</keyword>
<evidence type="ECO:0000256" key="1">
    <source>
        <dbReference type="SAM" id="MobiDB-lite"/>
    </source>
</evidence>
<comment type="caution">
    <text evidence="2">The sequence shown here is derived from an EMBL/GenBank/DDBJ whole genome shotgun (WGS) entry which is preliminary data.</text>
</comment>
<dbReference type="OrthoDB" id="3912677at2759"/>
<dbReference type="PANTHER" id="PTHR37544">
    <property type="entry name" value="SPRAY-RELATED"/>
    <property type="match status" value="1"/>
</dbReference>
<proteinExistence type="predicted"/>
<dbReference type="AlphaFoldDB" id="A0A5N5CUK9"/>